<feature type="region of interest" description="Disordered" evidence="2">
    <location>
        <begin position="111"/>
        <end position="169"/>
    </location>
</feature>
<dbReference type="PANTHER" id="PTHR36170">
    <property type="entry name" value="CENTROSOMAL PROTEIN OF 89 KDA"/>
    <property type="match status" value="1"/>
</dbReference>
<sequence length="528" mass="60724">MMSFKLSEEVPVVQSPSKSSKCKNFLVSILSPSAPKKSKSSKKKLFSESHGSQEVNHPVKIYNTSLPSDDLNEPIYSDIHISSDSFNLPSTSTCKKFQEFEKSNIQIKSSSVSKRSTSTVVNDEGLHEKSDISSQSEPVYATVDKKQKSSNDQSTNSEMQKAQIAEYSEEGEKSALKEISNHYKDSSCISHNLTLPKIGKCETDEDVKILQQRLKELSEENRKLQKHVQNLMMEEKWKDSQVHAELQLKITELEAETRSEVKSLSDNIQILTRERRVMSEQIHSLHKENKTLQTEYNNLLQKTKTMISSEEYKKAFDSHKRLLNEVQKKHQEEISRLKQQFDALNEAKIFLAIQIEDMQNQLTMLESKNEDLVKSNQKLLLEKNQLLQQLEEIKDIERGAKSILHSLLEVTESIAVERDILLSKVTFEDIRQKQVQSTLVDYSLNIGRLQEHISNLSKEKLEELFNLKISQTQYDETLKQVYGKQFDTLREKIINQNNTISVLQNEKSKLELQLESVWQATCGSNLKP</sequence>
<feature type="coiled-coil region" evidence="1">
    <location>
        <begin position="486"/>
        <end position="513"/>
    </location>
</feature>
<dbReference type="EMBL" id="KK119094">
    <property type="protein sequence ID" value="KFM74690.1"/>
    <property type="molecule type" value="Genomic_DNA"/>
</dbReference>
<evidence type="ECO:0000313" key="4">
    <source>
        <dbReference type="Proteomes" id="UP000054359"/>
    </source>
</evidence>
<dbReference type="AlphaFoldDB" id="A0A087UBF1"/>
<keyword evidence="1" id="KW-0175">Coiled coil</keyword>
<evidence type="ECO:0000313" key="3">
    <source>
        <dbReference type="EMBL" id="KFM74690.1"/>
    </source>
</evidence>
<feature type="coiled-coil region" evidence="1">
    <location>
        <begin position="207"/>
        <end position="396"/>
    </location>
</feature>
<protein>
    <submittedName>
        <fullName evidence="3">Uncharacterized protein</fullName>
    </submittedName>
</protein>
<name>A0A087UBF1_STEMI</name>
<dbReference type="GO" id="GO:0060271">
    <property type="term" value="P:cilium assembly"/>
    <property type="evidence" value="ECO:0007669"/>
    <property type="project" value="InterPro"/>
</dbReference>
<dbReference type="GO" id="GO:0007005">
    <property type="term" value="P:mitochondrion organization"/>
    <property type="evidence" value="ECO:0007669"/>
    <property type="project" value="InterPro"/>
</dbReference>
<dbReference type="GO" id="GO:0007268">
    <property type="term" value="P:chemical synaptic transmission"/>
    <property type="evidence" value="ECO:0007669"/>
    <property type="project" value="InterPro"/>
</dbReference>
<dbReference type="GO" id="GO:0097539">
    <property type="term" value="C:ciliary transition fiber"/>
    <property type="evidence" value="ECO:0007669"/>
    <property type="project" value="TreeGrafter"/>
</dbReference>
<dbReference type="GO" id="GO:0005814">
    <property type="term" value="C:centriole"/>
    <property type="evidence" value="ECO:0007669"/>
    <property type="project" value="InterPro"/>
</dbReference>
<accession>A0A087UBF1</accession>
<evidence type="ECO:0000256" key="2">
    <source>
        <dbReference type="SAM" id="MobiDB-lite"/>
    </source>
</evidence>
<keyword evidence="4" id="KW-1185">Reference proteome</keyword>
<gene>
    <name evidence="3" type="ORF">X975_01178</name>
</gene>
<dbReference type="STRING" id="407821.A0A087UBF1"/>
<dbReference type="GO" id="GO:0045202">
    <property type="term" value="C:synapse"/>
    <property type="evidence" value="ECO:0007669"/>
    <property type="project" value="GOC"/>
</dbReference>
<feature type="compositionally biased region" description="Polar residues" evidence="2">
    <location>
        <begin position="150"/>
        <end position="160"/>
    </location>
</feature>
<dbReference type="InterPro" id="IPR033545">
    <property type="entry name" value="CEP89"/>
</dbReference>
<proteinExistence type="predicted"/>
<evidence type="ECO:0000256" key="1">
    <source>
        <dbReference type="SAM" id="Coils"/>
    </source>
</evidence>
<dbReference type="PANTHER" id="PTHR36170:SF1">
    <property type="entry name" value="CENTROSOMAL PROTEIN OF 89 KDA"/>
    <property type="match status" value="1"/>
</dbReference>
<dbReference type="Proteomes" id="UP000054359">
    <property type="component" value="Unassembled WGS sequence"/>
</dbReference>
<feature type="region of interest" description="Disordered" evidence="2">
    <location>
        <begin position="33"/>
        <end position="63"/>
    </location>
</feature>
<reference evidence="3 4" key="1">
    <citation type="submission" date="2013-11" db="EMBL/GenBank/DDBJ databases">
        <title>Genome sequencing of Stegodyphus mimosarum.</title>
        <authorList>
            <person name="Bechsgaard J."/>
        </authorList>
    </citation>
    <scope>NUCLEOTIDE SEQUENCE [LARGE SCALE GENOMIC DNA]</scope>
</reference>
<feature type="non-terminal residue" evidence="3">
    <location>
        <position position="528"/>
    </location>
</feature>
<dbReference type="OMA" id="DDNIHER"/>
<feature type="compositionally biased region" description="Low complexity" evidence="2">
    <location>
        <begin position="111"/>
        <end position="121"/>
    </location>
</feature>
<dbReference type="OrthoDB" id="6622877at2759"/>
<organism evidence="3 4">
    <name type="scientific">Stegodyphus mimosarum</name>
    <name type="common">African social velvet spider</name>
    <dbReference type="NCBI Taxonomy" id="407821"/>
    <lineage>
        <taxon>Eukaryota</taxon>
        <taxon>Metazoa</taxon>
        <taxon>Ecdysozoa</taxon>
        <taxon>Arthropoda</taxon>
        <taxon>Chelicerata</taxon>
        <taxon>Arachnida</taxon>
        <taxon>Araneae</taxon>
        <taxon>Araneomorphae</taxon>
        <taxon>Entelegynae</taxon>
        <taxon>Eresoidea</taxon>
        <taxon>Eresidae</taxon>
        <taxon>Stegodyphus</taxon>
    </lineage>
</organism>